<evidence type="ECO:0000313" key="1">
    <source>
        <dbReference type="EMBL" id="KAE9405656.1"/>
    </source>
</evidence>
<accession>A0A6A4I538</accession>
<gene>
    <name evidence="1" type="ORF">BT96DRAFT_1061358</name>
</gene>
<proteinExistence type="predicted"/>
<name>A0A6A4I538_9AGAR</name>
<reference evidence="1" key="1">
    <citation type="journal article" date="2019" name="Environ. Microbiol.">
        <title>Fungal ecological strategies reflected in gene transcription - a case study of two litter decomposers.</title>
        <authorList>
            <person name="Barbi F."/>
            <person name="Kohler A."/>
            <person name="Barry K."/>
            <person name="Baskaran P."/>
            <person name="Daum C."/>
            <person name="Fauchery L."/>
            <person name="Ihrmark K."/>
            <person name="Kuo A."/>
            <person name="LaButti K."/>
            <person name="Lipzen A."/>
            <person name="Morin E."/>
            <person name="Grigoriev I.V."/>
            <person name="Henrissat B."/>
            <person name="Lindahl B."/>
            <person name="Martin F."/>
        </authorList>
    </citation>
    <scope>NUCLEOTIDE SEQUENCE</scope>
    <source>
        <strain evidence="1">JB14</strain>
    </source>
</reference>
<protein>
    <submittedName>
        <fullName evidence="1">Uncharacterized protein</fullName>
    </submittedName>
</protein>
<dbReference type="Proteomes" id="UP000799118">
    <property type="component" value="Unassembled WGS sequence"/>
</dbReference>
<keyword evidence="2" id="KW-1185">Reference proteome</keyword>
<sequence length="348" mass="39458">MEPAIIITRGDPWFEDGNIILVPREESEPSEPDDSKSNPVGFRVHRGVYSDAVLVLYIFIESSCCRNHCQGMFEIPQPDAIYDNEVSRIRRVSGFIHALYDGATFNNRNVDDFFYLAGILRLSTKYFITHLRSQAIKYLTRTWSYDLQGHDTMLDLAVRTPILSYSPSPEAPPSGLSYPYIHPMHVLNLARSTNVRIVIPSAMYFLSLYPLDDLIRGDHPKLQVTHPSKPSSALQSPDLVHYTLMFQKRIDGGRTSPPACMNKNGKTCTRNFQRLRARLGTQWVVRTGPFNFIAQAITQVNQDPESFCGVCGQEFASDAGKYREKFWAELPGLCGLPGWDIMKEEELT</sequence>
<dbReference type="EMBL" id="ML769407">
    <property type="protein sequence ID" value="KAE9405656.1"/>
    <property type="molecule type" value="Genomic_DNA"/>
</dbReference>
<dbReference type="OrthoDB" id="2879636at2759"/>
<organism evidence="1 2">
    <name type="scientific">Gymnopus androsaceus JB14</name>
    <dbReference type="NCBI Taxonomy" id="1447944"/>
    <lineage>
        <taxon>Eukaryota</taxon>
        <taxon>Fungi</taxon>
        <taxon>Dikarya</taxon>
        <taxon>Basidiomycota</taxon>
        <taxon>Agaricomycotina</taxon>
        <taxon>Agaricomycetes</taxon>
        <taxon>Agaricomycetidae</taxon>
        <taxon>Agaricales</taxon>
        <taxon>Marasmiineae</taxon>
        <taxon>Omphalotaceae</taxon>
        <taxon>Gymnopus</taxon>
    </lineage>
</organism>
<dbReference type="AlphaFoldDB" id="A0A6A4I538"/>
<evidence type="ECO:0000313" key="2">
    <source>
        <dbReference type="Proteomes" id="UP000799118"/>
    </source>
</evidence>